<evidence type="ECO:0000313" key="1">
    <source>
        <dbReference type="EMBL" id="RKP17812.1"/>
    </source>
</evidence>
<sequence length="142" mass="15986">MSADNNFYVCDPSYVSHMNEYVSAVGELELTSVAIKERILNESKSLGYALSVVRTDKNKIILACSRSKYPSCLARVRISTYKTEIGKIGLHVFEHNHPPSDKVTTLPDNLHTSANEFVSNTYCHTGNVSRQSYPYTYNSEKK</sequence>
<evidence type="ECO:0000313" key="2">
    <source>
        <dbReference type="Proteomes" id="UP000281549"/>
    </source>
</evidence>
<dbReference type="AlphaFoldDB" id="A0A4P9YFQ3"/>
<gene>
    <name evidence="1" type="ORF">ROZALSC1DRAFT_30421</name>
</gene>
<reference evidence="2" key="1">
    <citation type="journal article" date="2018" name="Nat. Microbiol.">
        <title>Leveraging single-cell genomics to expand the fungal tree of life.</title>
        <authorList>
            <person name="Ahrendt S.R."/>
            <person name="Quandt C.A."/>
            <person name="Ciobanu D."/>
            <person name="Clum A."/>
            <person name="Salamov A."/>
            <person name="Andreopoulos B."/>
            <person name="Cheng J.F."/>
            <person name="Woyke T."/>
            <person name="Pelin A."/>
            <person name="Henrissat B."/>
            <person name="Reynolds N.K."/>
            <person name="Benny G.L."/>
            <person name="Smith M.E."/>
            <person name="James T.Y."/>
            <person name="Grigoriev I.V."/>
        </authorList>
    </citation>
    <scope>NUCLEOTIDE SEQUENCE [LARGE SCALE GENOMIC DNA]</scope>
    <source>
        <strain evidence="2">CSF55</strain>
    </source>
</reference>
<name>A0A4P9YFQ3_ROZAC</name>
<accession>A0A4P9YFQ3</accession>
<dbReference type="EMBL" id="ML005668">
    <property type="protein sequence ID" value="RKP17812.1"/>
    <property type="molecule type" value="Genomic_DNA"/>
</dbReference>
<protein>
    <submittedName>
        <fullName evidence="1">Uncharacterized protein</fullName>
    </submittedName>
</protein>
<dbReference type="Proteomes" id="UP000281549">
    <property type="component" value="Unassembled WGS sequence"/>
</dbReference>
<proteinExistence type="predicted"/>
<organism evidence="1 2">
    <name type="scientific">Rozella allomycis (strain CSF55)</name>
    <dbReference type="NCBI Taxonomy" id="988480"/>
    <lineage>
        <taxon>Eukaryota</taxon>
        <taxon>Fungi</taxon>
        <taxon>Fungi incertae sedis</taxon>
        <taxon>Cryptomycota</taxon>
        <taxon>Cryptomycota incertae sedis</taxon>
        <taxon>Rozella</taxon>
    </lineage>
</organism>